<gene>
    <name evidence="5" type="primary">nlpE_2</name>
    <name evidence="4" type="ORF">I6G29_04870</name>
    <name evidence="5" type="ORF">NCTC11997_01026</name>
</gene>
<accession>A0A378XF18</accession>
<feature type="region of interest" description="Disordered" evidence="1">
    <location>
        <begin position="23"/>
        <end position="47"/>
    </location>
</feature>
<keyword evidence="2" id="KW-0732">Signal</keyword>
<evidence type="ECO:0000313" key="5">
    <source>
        <dbReference type="EMBL" id="SUA53083.1"/>
    </source>
</evidence>
<dbReference type="OrthoDB" id="5348860at2"/>
<dbReference type="Proteomes" id="UP000594903">
    <property type="component" value="Chromosome"/>
</dbReference>
<dbReference type="Gene3D" id="2.40.128.640">
    <property type="match status" value="1"/>
</dbReference>
<protein>
    <submittedName>
        <fullName evidence="5">Copper homeostasis protein CutF</fullName>
    </submittedName>
    <submittedName>
        <fullName evidence="4">Copper resistance protein NlpE N-terminal domain-containing protein</fullName>
    </submittedName>
</protein>
<reference evidence="5 6" key="1">
    <citation type="submission" date="2018-06" db="EMBL/GenBank/DDBJ databases">
        <authorList>
            <consortium name="Pathogen Informatics"/>
            <person name="Doyle S."/>
        </authorList>
    </citation>
    <scope>NUCLEOTIDE SEQUENCE [LARGE SCALE GENOMIC DNA]</scope>
    <source>
        <strain evidence="5 6">NCTC11997</strain>
    </source>
</reference>
<keyword evidence="7" id="KW-1185">Reference proteome</keyword>
<dbReference type="EMBL" id="CP065725">
    <property type="protein sequence ID" value="QPT40893.1"/>
    <property type="molecule type" value="Genomic_DNA"/>
</dbReference>
<sequence length="257" mass="28275">MKKRVLFLLGTAILTVACTNNPKSIGNTPQADAEPMLSTQETQQQANPTPEVVAWDGRWSGVIPCASCPGIEVDLTFNNDGTFRLREEYLEQVGDPVVTKGTLSWDEETGILTLRSTDREQRLLFKGMGEAIYLDAEGKTAPHYRLIKQAEYRAPGQQLILPLQSVRVEADKVHFSGLLNFSEAQEGAFKSVKGDAMIDCKTKQVTFRDAAYYPDVDAIGQRIASVSHMVQGGFRLEGSSEDSVLLQLADTFCPARS</sequence>
<evidence type="ECO:0000313" key="6">
    <source>
        <dbReference type="Proteomes" id="UP000254603"/>
    </source>
</evidence>
<evidence type="ECO:0000259" key="3">
    <source>
        <dbReference type="Pfam" id="PF16747"/>
    </source>
</evidence>
<name>A0A378XF18_9BURK</name>
<dbReference type="EMBL" id="UGSB01000001">
    <property type="protein sequence ID" value="SUA53083.1"/>
    <property type="molecule type" value="Genomic_DNA"/>
</dbReference>
<dbReference type="Pfam" id="PF16747">
    <property type="entry name" value="Adhesin_E"/>
    <property type="match status" value="1"/>
</dbReference>
<feature type="domain" description="Surface-adhesin protein E-like" evidence="3">
    <location>
        <begin position="158"/>
        <end position="253"/>
    </location>
</feature>
<dbReference type="InterPro" id="IPR031939">
    <property type="entry name" value="Adhesin_E-like"/>
</dbReference>
<dbReference type="InterPro" id="IPR007298">
    <property type="entry name" value="Cu-R_lipoprotein_NlpE"/>
</dbReference>
<dbReference type="AlphaFoldDB" id="A0A378XF18"/>
<dbReference type="RefSeq" id="WP_018575057.1">
    <property type="nucleotide sequence ID" value="NZ_CP065725.1"/>
</dbReference>
<evidence type="ECO:0000256" key="1">
    <source>
        <dbReference type="SAM" id="MobiDB-lite"/>
    </source>
</evidence>
<evidence type="ECO:0000256" key="2">
    <source>
        <dbReference type="SAM" id="SignalP"/>
    </source>
</evidence>
<organism evidence="5 6">
    <name type="scientific">Oligella ureolytica</name>
    <dbReference type="NCBI Taxonomy" id="90244"/>
    <lineage>
        <taxon>Bacteria</taxon>
        <taxon>Pseudomonadati</taxon>
        <taxon>Pseudomonadota</taxon>
        <taxon>Betaproteobacteria</taxon>
        <taxon>Burkholderiales</taxon>
        <taxon>Alcaligenaceae</taxon>
        <taxon>Oligella</taxon>
    </lineage>
</organism>
<dbReference type="PROSITE" id="PS51257">
    <property type="entry name" value="PROKAR_LIPOPROTEIN"/>
    <property type="match status" value="1"/>
</dbReference>
<dbReference type="Pfam" id="PF04170">
    <property type="entry name" value="NlpE"/>
    <property type="match status" value="1"/>
</dbReference>
<reference evidence="4 7" key="2">
    <citation type="submission" date="2020-12" db="EMBL/GenBank/DDBJ databases">
        <title>FDA dAtabase for Regulatory Grade micrObial Sequences (FDA-ARGOS): Supporting development and validation of Infectious Disease Dx tests.</title>
        <authorList>
            <person name="Sproer C."/>
            <person name="Gronow S."/>
            <person name="Severitt S."/>
            <person name="Schroder I."/>
            <person name="Tallon L."/>
            <person name="Sadzewicz L."/>
            <person name="Zhao X."/>
            <person name="Boylan J."/>
            <person name="Ott S."/>
            <person name="Bowen H."/>
            <person name="Vavikolanu K."/>
            <person name="Mehta A."/>
            <person name="Aluvathingal J."/>
            <person name="Nadendla S."/>
            <person name="Lowell S."/>
            <person name="Myers T."/>
            <person name="Yan Y."/>
            <person name="Sichtig H."/>
        </authorList>
    </citation>
    <scope>NUCLEOTIDE SEQUENCE [LARGE SCALE GENOMIC DNA]</scope>
    <source>
        <strain evidence="4 7">FDAARGOS_872</strain>
    </source>
</reference>
<evidence type="ECO:0000313" key="7">
    <source>
        <dbReference type="Proteomes" id="UP000594903"/>
    </source>
</evidence>
<feature type="signal peptide" evidence="2">
    <location>
        <begin position="1"/>
        <end position="17"/>
    </location>
</feature>
<dbReference type="Proteomes" id="UP000254603">
    <property type="component" value="Unassembled WGS sequence"/>
</dbReference>
<feature type="chain" id="PRO_5016796604" evidence="2">
    <location>
        <begin position="18"/>
        <end position="257"/>
    </location>
</feature>
<evidence type="ECO:0000313" key="4">
    <source>
        <dbReference type="EMBL" id="QPT40893.1"/>
    </source>
</evidence>
<proteinExistence type="predicted"/>
<feature type="compositionally biased region" description="Polar residues" evidence="1">
    <location>
        <begin position="37"/>
        <end position="47"/>
    </location>
</feature>
<dbReference type="STRING" id="1122619.GCA_000373745_01876"/>